<evidence type="ECO:0000256" key="4">
    <source>
        <dbReference type="ARBA" id="ARBA00022676"/>
    </source>
</evidence>
<evidence type="ECO:0000256" key="2">
    <source>
        <dbReference type="ARBA" id="ARBA00005386"/>
    </source>
</evidence>
<proteinExistence type="inferred from homology"/>
<dbReference type="PANTHER" id="PTHR44998:SF1">
    <property type="entry name" value="UDP-N-ACETYLGLUCOSAMINE--PEPTIDE N-ACETYLGLUCOSAMINYLTRANSFERASE 110 KDA SUBUNIT"/>
    <property type="match status" value="1"/>
</dbReference>
<keyword evidence="6" id="KW-0677">Repeat</keyword>
<feature type="repeat" description="TPR" evidence="8">
    <location>
        <begin position="234"/>
        <end position="267"/>
    </location>
</feature>
<comment type="pathway">
    <text evidence="1">Protein modification; protein glycosylation.</text>
</comment>
<dbReference type="Gene3D" id="1.25.40.10">
    <property type="entry name" value="Tetratricopeptide repeat domain"/>
    <property type="match status" value="3"/>
</dbReference>
<sequence length="814" mass="91136">MIAEKLGMSKKNTHSRRRKATPPPRRQRSAQPCDADRQDVIRSLETILHRPSDTNGQEFLRVDEESLMPTAITLHQQGELRQAATLYRQQLSLDRDHADALHLLGLVEYALGNIDEGFQWMERAVQVDPNCSNYHLNRGLAYLEIGENQKAADAFRRDLALQPESSETMHVLGLALCGQGQVQEGAHWIERALLKDPTNAGFWVNLALAASEMGSIELAEKAALKARSLDTNLSTAHEALGGIAKAQGDFQRSLESYNHAIELDDQFAVAWANKGDLLVQQAKYQEALPILERAVELAPNLPEARRNLAYSQFFVGDAKVAFENFIETIKLAPEQLASWNVMIDALSILGDSDGVRATLCELASQRQESIHLLAAEAHCPPILQDADSTEQYAESLHRAIRRARQPRLPSDPMDLTTTNLQFPYYASYHGTDITQLRCDYADLFTDQIQPLPAQKSQGPPKVCFSVGLDREGVFLKFNQGLIQQLAGSELKVLVAANRRSIPTIRKHLGEHVKFIAVTENVAEAAQTIHAHNPNVLFHFEPGCDGPSYFLPFYQAAPVQVTSWGLPITSGNAAMNDFLTSELIEPKNGSDHYCEQTVMLPTLPVYYQHDSKVVAIDQPDRAQFGLPEQCHLYGCVQSLFKYHPDFDQHFGQILQTDPEAHLVLAGSIYVYYNEQIMQRLRRSIPDADQRITMLPRLPYSQCLHLMQCCDVLLDTIYFAGGATSYEAFKLGVPIVTMPGQFMRGRVTDGLYQKMGIDDCSVSDRDAYVAKAVQIASQSDYRQHIKEQLLERNDCLFEDQSAVRLLEAFFLDAASR</sequence>
<feature type="region of interest" description="Disordered" evidence="9">
    <location>
        <begin position="1"/>
        <end position="36"/>
    </location>
</feature>
<feature type="repeat" description="TPR" evidence="8">
    <location>
        <begin position="268"/>
        <end position="301"/>
    </location>
</feature>
<dbReference type="InterPro" id="IPR011990">
    <property type="entry name" value="TPR-like_helical_dom_sf"/>
</dbReference>
<organism evidence="11 12">
    <name type="scientific">Stieleria bergensis</name>
    <dbReference type="NCBI Taxonomy" id="2528025"/>
    <lineage>
        <taxon>Bacteria</taxon>
        <taxon>Pseudomonadati</taxon>
        <taxon>Planctomycetota</taxon>
        <taxon>Planctomycetia</taxon>
        <taxon>Pirellulales</taxon>
        <taxon>Pirellulaceae</taxon>
        <taxon>Stieleria</taxon>
    </lineage>
</organism>
<gene>
    <name evidence="11" type="ORF">SV7mr_25400</name>
</gene>
<dbReference type="InterPro" id="IPR019734">
    <property type="entry name" value="TPR_rpt"/>
</dbReference>
<keyword evidence="11" id="KW-0449">Lipoprotein</keyword>
<accession>A0A517SV72</accession>
<evidence type="ECO:0000313" key="12">
    <source>
        <dbReference type="Proteomes" id="UP000315003"/>
    </source>
</evidence>
<dbReference type="Pfam" id="PF14559">
    <property type="entry name" value="TPR_19"/>
    <property type="match status" value="1"/>
</dbReference>
<dbReference type="SUPFAM" id="SSF53756">
    <property type="entry name" value="UDP-Glycosyltransferase/glycogen phosphorylase"/>
    <property type="match status" value="1"/>
</dbReference>
<feature type="compositionally biased region" description="Basic residues" evidence="9">
    <location>
        <begin position="11"/>
        <end position="28"/>
    </location>
</feature>
<keyword evidence="7 8" id="KW-0802">TPR repeat</keyword>
<evidence type="ECO:0000259" key="10">
    <source>
        <dbReference type="Pfam" id="PF13844"/>
    </source>
</evidence>
<evidence type="ECO:0000256" key="3">
    <source>
        <dbReference type="ARBA" id="ARBA00011970"/>
    </source>
</evidence>
<comment type="similarity">
    <text evidence="2">Belongs to the glycosyltransferase 41 family. O-GlcNAc transferase subfamily.</text>
</comment>
<name>A0A517SV72_9BACT</name>
<dbReference type="Pfam" id="PF13844">
    <property type="entry name" value="Glyco_transf_41"/>
    <property type="match status" value="1"/>
</dbReference>
<evidence type="ECO:0000313" key="11">
    <source>
        <dbReference type="EMBL" id="QDT60024.1"/>
    </source>
</evidence>
<evidence type="ECO:0000256" key="9">
    <source>
        <dbReference type="SAM" id="MobiDB-lite"/>
    </source>
</evidence>
<feature type="repeat" description="TPR" evidence="8">
    <location>
        <begin position="132"/>
        <end position="165"/>
    </location>
</feature>
<evidence type="ECO:0000256" key="5">
    <source>
        <dbReference type="ARBA" id="ARBA00022679"/>
    </source>
</evidence>
<evidence type="ECO:0000256" key="1">
    <source>
        <dbReference type="ARBA" id="ARBA00004922"/>
    </source>
</evidence>
<dbReference type="Gene3D" id="3.40.50.11380">
    <property type="match status" value="1"/>
</dbReference>
<feature type="repeat" description="TPR" evidence="8">
    <location>
        <begin position="98"/>
        <end position="131"/>
    </location>
</feature>
<evidence type="ECO:0000256" key="8">
    <source>
        <dbReference type="PROSITE-ProRule" id="PRU00339"/>
    </source>
</evidence>
<dbReference type="Pfam" id="PF13432">
    <property type="entry name" value="TPR_16"/>
    <property type="match status" value="1"/>
</dbReference>
<dbReference type="SMART" id="SM00028">
    <property type="entry name" value="TPR"/>
    <property type="match status" value="8"/>
</dbReference>
<keyword evidence="5" id="KW-0808">Transferase</keyword>
<dbReference type="Proteomes" id="UP000315003">
    <property type="component" value="Chromosome"/>
</dbReference>
<dbReference type="PROSITE" id="PS50293">
    <property type="entry name" value="TPR_REGION"/>
    <property type="match status" value="1"/>
</dbReference>
<dbReference type="SUPFAM" id="SSF48452">
    <property type="entry name" value="TPR-like"/>
    <property type="match status" value="1"/>
</dbReference>
<evidence type="ECO:0000256" key="6">
    <source>
        <dbReference type="ARBA" id="ARBA00022737"/>
    </source>
</evidence>
<reference evidence="11 12" key="1">
    <citation type="submission" date="2019-02" db="EMBL/GenBank/DDBJ databases">
        <title>Deep-cultivation of Planctomycetes and their phenomic and genomic characterization uncovers novel biology.</title>
        <authorList>
            <person name="Wiegand S."/>
            <person name="Jogler M."/>
            <person name="Boedeker C."/>
            <person name="Pinto D."/>
            <person name="Vollmers J."/>
            <person name="Rivas-Marin E."/>
            <person name="Kohn T."/>
            <person name="Peeters S.H."/>
            <person name="Heuer A."/>
            <person name="Rast P."/>
            <person name="Oberbeckmann S."/>
            <person name="Bunk B."/>
            <person name="Jeske O."/>
            <person name="Meyerdierks A."/>
            <person name="Storesund J.E."/>
            <person name="Kallscheuer N."/>
            <person name="Luecker S."/>
            <person name="Lage O.M."/>
            <person name="Pohl T."/>
            <person name="Merkel B.J."/>
            <person name="Hornburger P."/>
            <person name="Mueller R.-W."/>
            <person name="Bruemmer F."/>
            <person name="Labrenz M."/>
            <person name="Spormann A.M."/>
            <person name="Op den Camp H."/>
            <person name="Overmann J."/>
            <person name="Amann R."/>
            <person name="Jetten M.S.M."/>
            <person name="Mascher T."/>
            <person name="Medema M.H."/>
            <person name="Devos D.P."/>
            <person name="Kaster A.-K."/>
            <person name="Ovreas L."/>
            <person name="Rohde M."/>
            <person name="Galperin M.Y."/>
            <person name="Jogler C."/>
        </authorList>
    </citation>
    <scope>NUCLEOTIDE SEQUENCE [LARGE SCALE GENOMIC DNA]</scope>
    <source>
        <strain evidence="11 12">SV_7m_r</strain>
    </source>
</reference>
<dbReference type="PANTHER" id="PTHR44998">
    <property type="match status" value="1"/>
</dbReference>
<evidence type="ECO:0000256" key="7">
    <source>
        <dbReference type="ARBA" id="ARBA00022803"/>
    </source>
</evidence>
<dbReference type="Gene3D" id="3.40.50.2000">
    <property type="entry name" value="Glycogen Phosphorylase B"/>
    <property type="match status" value="1"/>
</dbReference>
<dbReference type="GO" id="GO:0097363">
    <property type="term" value="F:protein O-acetylglucosaminyltransferase activity"/>
    <property type="evidence" value="ECO:0007669"/>
    <property type="project" value="UniProtKB-EC"/>
</dbReference>
<dbReference type="PROSITE" id="PS50005">
    <property type="entry name" value="TPR"/>
    <property type="match status" value="4"/>
</dbReference>
<protein>
    <recommendedName>
        <fullName evidence="3">protein O-GlcNAc transferase</fullName>
        <ecNumber evidence="3">2.4.1.255</ecNumber>
    </recommendedName>
</protein>
<keyword evidence="12" id="KW-1185">Reference proteome</keyword>
<dbReference type="InterPro" id="IPR029489">
    <property type="entry name" value="OGT/SEC/SPY_C"/>
</dbReference>
<dbReference type="EMBL" id="CP036272">
    <property type="protein sequence ID" value="QDT60024.1"/>
    <property type="molecule type" value="Genomic_DNA"/>
</dbReference>
<keyword evidence="4" id="KW-0328">Glycosyltransferase</keyword>
<feature type="domain" description="O-GlcNAc transferase C-terminal" evidence="10">
    <location>
        <begin position="619"/>
        <end position="790"/>
    </location>
</feature>
<dbReference type="EC" id="2.4.1.255" evidence="3"/>
<dbReference type="AlphaFoldDB" id="A0A517SV72"/>